<protein>
    <recommendedName>
        <fullName evidence="2">2EXR domain-containing protein</fullName>
    </recommendedName>
</protein>
<dbReference type="InterPro" id="IPR045518">
    <property type="entry name" value="2EXR"/>
</dbReference>
<gene>
    <name evidence="3" type="ORF">GQ607_009413</name>
</gene>
<sequence length="375" mass="42286">MASSDRQERLMSPPPRRCSASSGEVPQPKGDLDILIDRENREDWHGIVLRARKHMRCVPHHPDRYALVEYDPSCPEGVNLHTGEGSNTTGLTEKGPPPSADGEVDTLPTSPPPPPPTFHLFPHLPKELRDKILLASIDPVRIGAFVRVDLEWNHGPQARFSQQTIRAWRDVVLYAVSAETRRLACAAYGVPDPLGFPFSTVKDAVWLFWDGGRMWAGHRFLKDCRKAGAVVQRESREWVMPEGLRARVAEVVVEGLYGFFDGGRKGAWRYVFGLLKEFPGLRVLMAELWDLDDGGFEGVYDGEKEEVYRVDQLDLFDELEGMSEDGVVPFPGLRLLRVRAVLPTFKQTQGRLRFRKVNESHFVVVRKDEVPTAGV</sequence>
<evidence type="ECO:0000259" key="2">
    <source>
        <dbReference type="Pfam" id="PF20150"/>
    </source>
</evidence>
<keyword evidence="4" id="KW-1185">Reference proteome</keyword>
<feature type="region of interest" description="Disordered" evidence="1">
    <location>
        <begin position="80"/>
        <end position="117"/>
    </location>
</feature>
<dbReference type="AlphaFoldDB" id="A0A8H3WBG5"/>
<reference evidence="3 4" key="1">
    <citation type="submission" date="2019-12" db="EMBL/GenBank/DDBJ databases">
        <title>A genome sequence resource for the geographically widespread anthracnose pathogen Colletotrichum asianum.</title>
        <authorList>
            <person name="Meng Y."/>
        </authorList>
    </citation>
    <scope>NUCLEOTIDE SEQUENCE [LARGE SCALE GENOMIC DNA]</scope>
    <source>
        <strain evidence="3 4">ICMP 18580</strain>
    </source>
</reference>
<comment type="caution">
    <text evidence="3">The sequence shown here is derived from an EMBL/GenBank/DDBJ whole genome shotgun (WGS) entry which is preliminary data.</text>
</comment>
<organism evidence="3 4">
    <name type="scientific">Colletotrichum asianum</name>
    <dbReference type="NCBI Taxonomy" id="702518"/>
    <lineage>
        <taxon>Eukaryota</taxon>
        <taxon>Fungi</taxon>
        <taxon>Dikarya</taxon>
        <taxon>Ascomycota</taxon>
        <taxon>Pezizomycotina</taxon>
        <taxon>Sordariomycetes</taxon>
        <taxon>Hypocreomycetidae</taxon>
        <taxon>Glomerellales</taxon>
        <taxon>Glomerellaceae</taxon>
        <taxon>Colletotrichum</taxon>
        <taxon>Colletotrichum gloeosporioides species complex</taxon>
    </lineage>
</organism>
<feature type="region of interest" description="Disordered" evidence="1">
    <location>
        <begin position="1"/>
        <end position="32"/>
    </location>
</feature>
<dbReference type="Proteomes" id="UP000434172">
    <property type="component" value="Unassembled WGS sequence"/>
</dbReference>
<evidence type="ECO:0000313" key="4">
    <source>
        <dbReference type="Proteomes" id="UP000434172"/>
    </source>
</evidence>
<evidence type="ECO:0000313" key="3">
    <source>
        <dbReference type="EMBL" id="KAF0323295.1"/>
    </source>
</evidence>
<name>A0A8H3WBG5_9PEZI</name>
<feature type="domain" description="2EXR" evidence="2">
    <location>
        <begin position="118"/>
        <end position="188"/>
    </location>
</feature>
<dbReference type="Pfam" id="PF20150">
    <property type="entry name" value="2EXR"/>
    <property type="match status" value="1"/>
</dbReference>
<dbReference type="OrthoDB" id="4805130at2759"/>
<evidence type="ECO:0000256" key="1">
    <source>
        <dbReference type="SAM" id="MobiDB-lite"/>
    </source>
</evidence>
<accession>A0A8H3WBG5</accession>
<dbReference type="EMBL" id="WOWK01000053">
    <property type="protein sequence ID" value="KAF0323295.1"/>
    <property type="molecule type" value="Genomic_DNA"/>
</dbReference>
<proteinExistence type="predicted"/>